<dbReference type="PROSITE" id="PS01319">
    <property type="entry name" value="RBFA"/>
    <property type="match status" value="1"/>
</dbReference>
<dbReference type="Gene3D" id="3.30.300.20">
    <property type="match status" value="1"/>
</dbReference>
<evidence type="ECO:0000256" key="1">
    <source>
        <dbReference type="ARBA" id="ARBA00022517"/>
    </source>
</evidence>
<comment type="subunit">
    <text evidence="2">Monomer. Binds 30S ribosomal subunits, but not 50S ribosomal subunits or 70S ribosomes.</text>
</comment>
<organism evidence="4 5">
    <name type="scientific">Pseudooceanicola algae</name>
    <dbReference type="NCBI Taxonomy" id="1537215"/>
    <lineage>
        <taxon>Bacteria</taxon>
        <taxon>Pseudomonadati</taxon>
        <taxon>Pseudomonadota</taxon>
        <taxon>Alphaproteobacteria</taxon>
        <taxon>Rhodobacterales</taxon>
        <taxon>Paracoccaceae</taxon>
        <taxon>Pseudooceanicola</taxon>
    </lineage>
</organism>
<keyword evidence="1 2" id="KW-0690">Ribosome biogenesis</keyword>
<keyword evidence="5" id="KW-1185">Reference proteome</keyword>
<gene>
    <name evidence="2 4" type="primary">rbfA</name>
    <name evidence="4" type="ORF">PSAL_028950</name>
</gene>
<evidence type="ECO:0000256" key="2">
    <source>
        <dbReference type="HAMAP-Rule" id="MF_00003"/>
    </source>
</evidence>
<proteinExistence type="inferred from homology"/>
<dbReference type="PANTHER" id="PTHR33515">
    <property type="entry name" value="RIBOSOME-BINDING FACTOR A, CHLOROPLASTIC-RELATED"/>
    <property type="match status" value="1"/>
</dbReference>
<evidence type="ECO:0000256" key="3">
    <source>
        <dbReference type="SAM" id="MobiDB-lite"/>
    </source>
</evidence>
<evidence type="ECO:0000313" key="4">
    <source>
        <dbReference type="EMBL" id="QPM91640.1"/>
    </source>
</evidence>
<dbReference type="PANTHER" id="PTHR33515:SF1">
    <property type="entry name" value="RIBOSOME-BINDING FACTOR A, CHLOROPLASTIC-RELATED"/>
    <property type="match status" value="1"/>
</dbReference>
<sequence length="165" mass="18503">MRDMSRNKFTDGDGPSQRQLRVGETIRRALSEILARDDIHDPELNRLSITIGEVRTTGDLKIATAFVMPLGGGNVDDAVALLARNKYELRRMIGRKLKLKFTPDLRFRPDDTFDLLDESRRLFSDETVRRDIAAGQSGEDQVSDDQAEDTSAGPDSEGPESHKEE</sequence>
<dbReference type="NCBIfam" id="NF001802">
    <property type="entry name" value="PRK00521.2-5"/>
    <property type="match status" value="1"/>
</dbReference>
<name>A0A418SG44_9RHOB</name>
<feature type="region of interest" description="Disordered" evidence="3">
    <location>
        <begin position="1"/>
        <end position="20"/>
    </location>
</feature>
<dbReference type="InterPro" id="IPR000238">
    <property type="entry name" value="RbfA"/>
</dbReference>
<dbReference type="GO" id="GO:0043024">
    <property type="term" value="F:ribosomal small subunit binding"/>
    <property type="evidence" value="ECO:0007669"/>
    <property type="project" value="TreeGrafter"/>
</dbReference>
<protein>
    <recommendedName>
        <fullName evidence="2">Ribosome-binding factor A</fullName>
    </recommendedName>
</protein>
<comment type="subcellular location">
    <subcellularLocation>
        <location evidence="2">Cytoplasm</location>
    </subcellularLocation>
</comment>
<comment type="function">
    <text evidence="2">One of several proteins that assist in the late maturation steps of the functional core of the 30S ribosomal subunit. Associates with free 30S ribosomal subunits (but not with 30S subunits that are part of 70S ribosomes or polysomes). Required for efficient processing of 16S rRNA. May interact with the 5'-terminal helix region of 16S rRNA.</text>
</comment>
<dbReference type="Pfam" id="PF02033">
    <property type="entry name" value="RBFA"/>
    <property type="match status" value="1"/>
</dbReference>
<dbReference type="InterPro" id="IPR015946">
    <property type="entry name" value="KH_dom-like_a/b"/>
</dbReference>
<feature type="compositionally biased region" description="Basic and acidic residues" evidence="3">
    <location>
        <begin position="1"/>
        <end position="11"/>
    </location>
</feature>
<reference evidence="4 5" key="1">
    <citation type="submission" date="2020-08" db="EMBL/GenBank/DDBJ databases">
        <title>Genome sequence of Rhodobacteraceae bacterium Lw-13e.</title>
        <authorList>
            <person name="Poehlein A."/>
            <person name="Wolter L."/>
            <person name="Daniel R."/>
            <person name="Brinkhoff T."/>
        </authorList>
    </citation>
    <scope>NUCLEOTIDE SEQUENCE [LARGE SCALE GENOMIC DNA]</scope>
    <source>
        <strain evidence="4 5">Lw-13e</strain>
    </source>
</reference>
<dbReference type="KEGG" id="palw:PSAL_028950"/>
<accession>A0A418SG44</accession>
<dbReference type="SUPFAM" id="SSF89919">
    <property type="entry name" value="Ribosome-binding factor A, RbfA"/>
    <property type="match status" value="1"/>
</dbReference>
<dbReference type="InterPro" id="IPR020053">
    <property type="entry name" value="Ribosome-bd_factorA_CS"/>
</dbReference>
<dbReference type="HAMAP" id="MF_00003">
    <property type="entry name" value="RbfA"/>
    <property type="match status" value="1"/>
</dbReference>
<keyword evidence="2" id="KW-0963">Cytoplasm</keyword>
<dbReference type="GO" id="GO:0005829">
    <property type="term" value="C:cytosol"/>
    <property type="evidence" value="ECO:0007669"/>
    <property type="project" value="TreeGrafter"/>
</dbReference>
<dbReference type="AlphaFoldDB" id="A0A418SG44"/>
<comment type="similarity">
    <text evidence="2">Belongs to the RbfA family.</text>
</comment>
<dbReference type="InterPro" id="IPR023799">
    <property type="entry name" value="RbfA_dom_sf"/>
</dbReference>
<dbReference type="EMBL" id="CP060436">
    <property type="protein sequence ID" value="QPM91640.1"/>
    <property type="molecule type" value="Genomic_DNA"/>
</dbReference>
<evidence type="ECO:0000313" key="5">
    <source>
        <dbReference type="Proteomes" id="UP000283786"/>
    </source>
</evidence>
<dbReference type="GO" id="GO:0030490">
    <property type="term" value="P:maturation of SSU-rRNA"/>
    <property type="evidence" value="ECO:0007669"/>
    <property type="project" value="UniProtKB-UniRule"/>
</dbReference>
<dbReference type="Proteomes" id="UP000283786">
    <property type="component" value="Chromosome"/>
</dbReference>
<feature type="region of interest" description="Disordered" evidence="3">
    <location>
        <begin position="127"/>
        <end position="165"/>
    </location>
</feature>